<feature type="non-terminal residue" evidence="1">
    <location>
        <position position="1"/>
    </location>
</feature>
<organism evidence="1 2">
    <name type="scientific">Dentiscutata erythropus</name>
    <dbReference type="NCBI Taxonomy" id="1348616"/>
    <lineage>
        <taxon>Eukaryota</taxon>
        <taxon>Fungi</taxon>
        <taxon>Fungi incertae sedis</taxon>
        <taxon>Mucoromycota</taxon>
        <taxon>Glomeromycotina</taxon>
        <taxon>Glomeromycetes</taxon>
        <taxon>Diversisporales</taxon>
        <taxon>Gigasporaceae</taxon>
        <taxon>Dentiscutata</taxon>
    </lineage>
</organism>
<gene>
    <name evidence="1" type="ORF">DERYTH_LOCUS24761</name>
</gene>
<accession>A0A9N9K303</accession>
<sequence>NFDKTITQNDSICEIAILVYKKKAKHREYFLVDEKLALNDSNTDKCSLF</sequence>
<dbReference type="AlphaFoldDB" id="A0A9N9K303"/>
<comment type="caution">
    <text evidence="1">The sequence shown here is derived from an EMBL/GenBank/DDBJ whole genome shotgun (WGS) entry which is preliminary data.</text>
</comment>
<keyword evidence="2" id="KW-1185">Reference proteome</keyword>
<protein>
    <submittedName>
        <fullName evidence="1">12796_t:CDS:1</fullName>
    </submittedName>
</protein>
<name>A0A9N9K303_9GLOM</name>
<dbReference type="EMBL" id="CAJVPY010043046">
    <property type="protein sequence ID" value="CAG8807860.1"/>
    <property type="molecule type" value="Genomic_DNA"/>
</dbReference>
<evidence type="ECO:0000313" key="1">
    <source>
        <dbReference type="EMBL" id="CAG8807860.1"/>
    </source>
</evidence>
<dbReference type="OrthoDB" id="10255128at2759"/>
<dbReference type="Proteomes" id="UP000789405">
    <property type="component" value="Unassembled WGS sequence"/>
</dbReference>
<evidence type="ECO:0000313" key="2">
    <source>
        <dbReference type="Proteomes" id="UP000789405"/>
    </source>
</evidence>
<proteinExistence type="predicted"/>
<reference evidence="1" key="1">
    <citation type="submission" date="2021-06" db="EMBL/GenBank/DDBJ databases">
        <authorList>
            <person name="Kallberg Y."/>
            <person name="Tangrot J."/>
            <person name="Rosling A."/>
        </authorList>
    </citation>
    <scope>NUCLEOTIDE SEQUENCE</scope>
    <source>
        <strain evidence="1">MA453B</strain>
    </source>
</reference>